<keyword evidence="2" id="KW-1185">Reference proteome</keyword>
<organism evidence="1 2">
    <name type="scientific">Meganyctiphanes norvegica</name>
    <name type="common">Northern krill</name>
    <name type="synonym">Thysanopoda norvegica</name>
    <dbReference type="NCBI Taxonomy" id="48144"/>
    <lineage>
        <taxon>Eukaryota</taxon>
        <taxon>Metazoa</taxon>
        <taxon>Ecdysozoa</taxon>
        <taxon>Arthropoda</taxon>
        <taxon>Crustacea</taxon>
        <taxon>Multicrustacea</taxon>
        <taxon>Malacostraca</taxon>
        <taxon>Eumalacostraca</taxon>
        <taxon>Eucarida</taxon>
        <taxon>Euphausiacea</taxon>
        <taxon>Euphausiidae</taxon>
        <taxon>Meganyctiphanes</taxon>
    </lineage>
</organism>
<protein>
    <submittedName>
        <fullName evidence="1">Uncharacterized protein</fullName>
    </submittedName>
</protein>
<evidence type="ECO:0000313" key="1">
    <source>
        <dbReference type="EMBL" id="CAL4209670.1"/>
    </source>
</evidence>
<feature type="non-terminal residue" evidence="1">
    <location>
        <position position="119"/>
    </location>
</feature>
<name>A0AAV2SJT9_MEGNR</name>
<dbReference type="EMBL" id="CAXKWB010085003">
    <property type="protein sequence ID" value="CAL4209670.1"/>
    <property type="molecule type" value="Genomic_DNA"/>
</dbReference>
<feature type="non-terminal residue" evidence="1">
    <location>
        <position position="1"/>
    </location>
</feature>
<gene>
    <name evidence="1" type="ORF">MNOR_LOCUS38252</name>
</gene>
<evidence type="ECO:0000313" key="2">
    <source>
        <dbReference type="Proteomes" id="UP001497623"/>
    </source>
</evidence>
<reference evidence="1 2" key="1">
    <citation type="submission" date="2024-05" db="EMBL/GenBank/DDBJ databases">
        <authorList>
            <person name="Wallberg A."/>
        </authorList>
    </citation>
    <scope>NUCLEOTIDE SEQUENCE [LARGE SCALE GENOMIC DNA]</scope>
</reference>
<accession>A0AAV2SJT9</accession>
<sequence length="119" mass="13201">QDAHQKGYKAIVELIDEHLKTFSITSENDIILDVMKAHESSVEEVFLAAKNGLFRNKNGVDVLLLSTTLPGTIMDKSGKSLLHYAASVKLEDGAPLWISEDIRSLVNKHGCYVDAVDYR</sequence>
<proteinExistence type="predicted"/>
<dbReference type="AlphaFoldDB" id="A0AAV2SJT9"/>
<comment type="caution">
    <text evidence="1">The sequence shown here is derived from an EMBL/GenBank/DDBJ whole genome shotgun (WGS) entry which is preliminary data.</text>
</comment>
<dbReference type="Proteomes" id="UP001497623">
    <property type="component" value="Unassembled WGS sequence"/>
</dbReference>